<feature type="transmembrane region" description="Helical" evidence="8">
    <location>
        <begin position="128"/>
        <end position="147"/>
    </location>
</feature>
<feature type="transmembrane region" description="Helical" evidence="8">
    <location>
        <begin position="64"/>
        <end position="83"/>
    </location>
</feature>
<sequence>MLTNLLFALEVTAPTFLVICIGIYLKRTGIINNEFADIGSELVFKVTLPCMLFVKLVQVSFESIPLTLVACGLIGTTLSYLILEYLIAPRLDKADRGAFVQGSFRSNMGIVGIAFCLNAYGDSIIATVSIYLAFVTILFNVLSLMTLTKHGLKDTDKLTFASTLNRIVRNPLIVAIVLAVILSLLHIKIPKPLLDTMGYLGAMSMPLALLCGGAAIRWRDFRVSANLYWATFAKLIAVPVFITLGGILVGLRGEMLGVLYLMCAAPTAGASYPMLRAVGGNHYLAAAIIASTSLASVVAITLGLFLLRAFGLI</sequence>
<comment type="subcellular location">
    <subcellularLocation>
        <location evidence="1">Cell membrane</location>
        <topology evidence="1">Multi-pass membrane protein</topology>
    </subcellularLocation>
</comment>
<evidence type="ECO:0000256" key="7">
    <source>
        <dbReference type="ARBA" id="ARBA00023136"/>
    </source>
</evidence>
<evidence type="ECO:0000256" key="2">
    <source>
        <dbReference type="ARBA" id="ARBA00010145"/>
    </source>
</evidence>
<dbReference type="GO" id="GO:0055085">
    <property type="term" value="P:transmembrane transport"/>
    <property type="evidence" value="ECO:0007669"/>
    <property type="project" value="InterPro"/>
</dbReference>
<dbReference type="Pfam" id="PF03547">
    <property type="entry name" value="Mem_trans"/>
    <property type="match status" value="1"/>
</dbReference>
<keyword evidence="10" id="KW-1185">Reference proteome</keyword>
<dbReference type="OrthoDB" id="9786439at2"/>
<evidence type="ECO:0000256" key="5">
    <source>
        <dbReference type="ARBA" id="ARBA00022692"/>
    </source>
</evidence>
<dbReference type="InterPro" id="IPR038770">
    <property type="entry name" value="Na+/solute_symporter_sf"/>
</dbReference>
<dbReference type="InterPro" id="IPR004776">
    <property type="entry name" value="Mem_transp_PIN-like"/>
</dbReference>
<reference evidence="9 10" key="1">
    <citation type="submission" date="2018-05" db="EMBL/GenBank/DDBJ databases">
        <title>Leucothrix arctica sp. nov., isolated from Arctic seawater.</title>
        <authorList>
            <person name="Choi A."/>
            <person name="Baek K."/>
        </authorList>
    </citation>
    <scope>NUCLEOTIDE SEQUENCE [LARGE SCALE GENOMIC DNA]</scope>
    <source>
        <strain evidence="9 10">JCM 18388</strain>
    </source>
</reference>
<evidence type="ECO:0000313" key="10">
    <source>
        <dbReference type="Proteomes" id="UP000245539"/>
    </source>
</evidence>
<dbReference type="EMBL" id="QGKM01000019">
    <property type="protein sequence ID" value="PWQ98036.1"/>
    <property type="molecule type" value="Genomic_DNA"/>
</dbReference>
<accession>A0A317CHJ9</accession>
<keyword evidence="4" id="KW-1003">Cell membrane</keyword>
<evidence type="ECO:0000256" key="4">
    <source>
        <dbReference type="ARBA" id="ARBA00022475"/>
    </source>
</evidence>
<organism evidence="9 10">
    <name type="scientific">Leucothrix pacifica</name>
    <dbReference type="NCBI Taxonomy" id="1247513"/>
    <lineage>
        <taxon>Bacteria</taxon>
        <taxon>Pseudomonadati</taxon>
        <taxon>Pseudomonadota</taxon>
        <taxon>Gammaproteobacteria</taxon>
        <taxon>Thiotrichales</taxon>
        <taxon>Thiotrichaceae</taxon>
        <taxon>Leucothrix</taxon>
    </lineage>
</organism>
<dbReference type="PANTHER" id="PTHR36838">
    <property type="entry name" value="AUXIN EFFLUX CARRIER FAMILY PROTEIN"/>
    <property type="match status" value="1"/>
</dbReference>
<comment type="similarity">
    <text evidence="2">Belongs to the auxin efflux carrier (TC 2.A.69) family.</text>
</comment>
<keyword evidence="7 8" id="KW-0472">Membrane</keyword>
<name>A0A317CHJ9_9GAMM</name>
<evidence type="ECO:0000256" key="8">
    <source>
        <dbReference type="SAM" id="Phobius"/>
    </source>
</evidence>
<protein>
    <submittedName>
        <fullName evidence="9">AEC family transporter</fullName>
    </submittedName>
</protein>
<dbReference type="Gene3D" id="1.20.1530.20">
    <property type="match status" value="1"/>
</dbReference>
<evidence type="ECO:0000256" key="1">
    <source>
        <dbReference type="ARBA" id="ARBA00004651"/>
    </source>
</evidence>
<keyword evidence="5 8" id="KW-0812">Transmembrane</keyword>
<dbReference type="AlphaFoldDB" id="A0A317CHJ9"/>
<dbReference type="RefSeq" id="WP_109837295.1">
    <property type="nucleotide sequence ID" value="NZ_QGKM01000019.1"/>
</dbReference>
<feature type="transmembrane region" description="Helical" evidence="8">
    <location>
        <begin position="6"/>
        <end position="25"/>
    </location>
</feature>
<feature type="transmembrane region" description="Helical" evidence="8">
    <location>
        <begin position="197"/>
        <end position="216"/>
    </location>
</feature>
<dbReference type="GO" id="GO:0005886">
    <property type="term" value="C:plasma membrane"/>
    <property type="evidence" value="ECO:0007669"/>
    <property type="project" value="UniProtKB-SubCell"/>
</dbReference>
<evidence type="ECO:0000313" key="9">
    <source>
        <dbReference type="EMBL" id="PWQ98036.1"/>
    </source>
</evidence>
<keyword evidence="3" id="KW-0813">Transport</keyword>
<dbReference type="PANTHER" id="PTHR36838:SF4">
    <property type="entry name" value="AUXIN EFFLUX CARRIER FAMILY PROTEIN"/>
    <property type="match status" value="1"/>
</dbReference>
<feature type="transmembrane region" description="Helical" evidence="8">
    <location>
        <begin position="228"/>
        <end position="251"/>
    </location>
</feature>
<keyword evidence="6 8" id="KW-1133">Transmembrane helix</keyword>
<evidence type="ECO:0000256" key="3">
    <source>
        <dbReference type="ARBA" id="ARBA00022448"/>
    </source>
</evidence>
<evidence type="ECO:0000256" key="6">
    <source>
        <dbReference type="ARBA" id="ARBA00022989"/>
    </source>
</evidence>
<feature type="transmembrane region" description="Helical" evidence="8">
    <location>
        <begin position="167"/>
        <end position="185"/>
    </location>
</feature>
<comment type="caution">
    <text evidence="9">The sequence shown here is derived from an EMBL/GenBank/DDBJ whole genome shotgun (WGS) entry which is preliminary data.</text>
</comment>
<gene>
    <name evidence="9" type="ORF">DKW60_08835</name>
</gene>
<feature type="transmembrane region" description="Helical" evidence="8">
    <location>
        <begin position="103"/>
        <end position="121"/>
    </location>
</feature>
<dbReference type="Proteomes" id="UP000245539">
    <property type="component" value="Unassembled WGS sequence"/>
</dbReference>
<proteinExistence type="inferred from homology"/>
<feature type="transmembrane region" description="Helical" evidence="8">
    <location>
        <begin position="258"/>
        <end position="277"/>
    </location>
</feature>
<feature type="transmembrane region" description="Helical" evidence="8">
    <location>
        <begin position="283"/>
        <end position="307"/>
    </location>
</feature>